<dbReference type="PANTHER" id="PTHR43201:SF5">
    <property type="entry name" value="MEDIUM-CHAIN ACYL-COA LIGASE ACSF2, MITOCHONDRIAL"/>
    <property type="match status" value="1"/>
</dbReference>
<dbReference type="EMBL" id="JACHHW010000012">
    <property type="protein sequence ID" value="MBB5189014.1"/>
    <property type="molecule type" value="Genomic_DNA"/>
</dbReference>
<feature type="domain" description="AMP-binding enzyme C-terminal" evidence="4">
    <location>
        <begin position="454"/>
        <end position="529"/>
    </location>
</feature>
<dbReference type="Gene3D" id="3.30.300.30">
    <property type="match status" value="1"/>
</dbReference>
<dbReference type="InterPro" id="IPR000873">
    <property type="entry name" value="AMP-dep_synth/lig_dom"/>
</dbReference>
<sequence length="550" mass="60696">MSLANNSQDNSYSRTLNKSYWSPVCDSDIQRESIGQRLDEAARDSKNSLALTEVTIEGNVARKWTYVELQSDARRLAEILVNRHPPRSNIAIWGNNIPEWVLLEYAAAYAGLTIVTVNPSFQLREAKYIVEQSESTAIYYVPSVRGNPIEAIAKEIKSELPQVQSIIDMTCIEELYKRSSEMAVLPEVESNDPAQIQYTSGTTGMPKGVLLHHMGLAENARFHAERGGMRKGDVIMNVMPLFHTAGCAVLTLGPLAARATVVLFAQFDPEHTLKAIESEGITCVFGVPTMLTALVDVQKTLGCDMSTVKNVIAGGAMVAPEMVRAAKKTFDAEFQIIFGQTETSPVLTMVWDSDEIEDVTESVGQPLPHVELAVLDTETGQTLAVNEVGEVCARGPMNMLGYFRQKEATAKTIDKEQWLHTGDLGMLDNRGYLHISGRLKEMIIRGGENLFPAEIENTMLEHSDLVEVAVVGIPDEKFGEVVACFFRSTPGAALTRSDLVIFCRERISAQKMPAIWVGVSDWPLTGSGKIQKFMLREKYVNGDYIDAVIQ</sequence>
<dbReference type="InterPro" id="IPR042099">
    <property type="entry name" value="ANL_N_sf"/>
</dbReference>
<evidence type="ECO:0000313" key="6">
    <source>
        <dbReference type="Proteomes" id="UP000536640"/>
    </source>
</evidence>
<dbReference type="PANTHER" id="PTHR43201">
    <property type="entry name" value="ACYL-COA SYNTHETASE"/>
    <property type="match status" value="1"/>
</dbReference>
<dbReference type="InterPro" id="IPR020845">
    <property type="entry name" value="AMP-binding_CS"/>
</dbReference>
<evidence type="ECO:0000256" key="2">
    <source>
        <dbReference type="ARBA" id="ARBA00022598"/>
    </source>
</evidence>
<keyword evidence="2 5" id="KW-0436">Ligase</keyword>
<accession>A0A840R8T6</accession>
<dbReference type="Proteomes" id="UP000536640">
    <property type="component" value="Unassembled WGS sequence"/>
</dbReference>
<dbReference type="AlphaFoldDB" id="A0A840R8T6"/>
<dbReference type="GO" id="GO:0006631">
    <property type="term" value="P:fatty acid metabolic process"/>
    <property type="evidence" value="ECO:0007669"/>
    <property type="project" value="TreeGrafter"/>
</dbReference>
<dbReference type="GO" id="GO:0031956">
    <property type="term" value="F:medium-chain fatty acid-CoA ligase activity"/>
    <property type="evidence" value="ECO:0007669"/>
    <property type="project" value="TreeGrafter"/>
</dbReference>
<dbReference type="RefSeq" id="WP_184464764.1">
    <property type="nucleotide sequence ID" value="NZ_JACHHW010000012.1"/>
</dbReference>
<protein>
    <submittedName>
        <fullName evidence="5">Fatty-acyl-CoA synthase</fullName>
        <ecNumber evidence="5">6.2.1.-</ecNumber>
    </submittedName>
</protein>
<dbReference type="PROSITE" id="PS00455">
    <property type="entry name" value="AMP_BINDING"/>
    <property type="match status" value="1"/>
</dbReference>
<dbReference type="SUPFAM" id="SSF56801">
    <property type="entry name" value="Acetyl-CoA synthetase-like"/>
    <property type="match status" value="1"/>
</dbReference>
<evidence type="ECO:0000313" key="5">
    <source>
        <dbReference type="EMBL" id="MBB5189014.1"/>
    </source>
</evidence>
<feature type="domain" description="AMP-dependent synthetase/ligase" evidence="3">
    <location>
        <begin position="39"/>
        <end position="403"/>
    </location>
</feature>
<keyword evidence="6" id="KW-1185">Reference proteome</keyword>
<evidence type="ECO:0000256" key="1">
    <source>
        <dbReference type="ARBA" id="ARBA00006432"/>
    </source>
</evidence>
<dbReference type="InterPro" id="IPR045851">
    <property type="entry name" value="AMP-bd_C_sf"/>
</dbReference>
<proteinExistence type="inferred from homology"/>
<dbReference type="Pfam" id="PF13193">
    <property type="entry name" value="AMP-binding_C"/>
    <property type="match status" value="1"/>
</dbReference>
<dbReference type="Gene3D" id="3.40.50.12780">
    <property type="entry name" value="N-terminal domain of ligase-like"/>
    <property type="match status" value="1"/>
</dbReference>
<comment type="caution">
    <text evidence="5">The sequence shown here is derived from an EMBL/GenBank/DDBJ whole genome shotgun (WGS) entry which is preliminary data.</text>
</comment>
<evidence type="ECO:0000259" key="4">
    <source>
        <dbReference type="Pfam" id="PF13193"/>
    </source>
</evidence>
<name>A0A840R8T6_9GAMM</name>
<gene>
    <name evidence="5" type="ORF">HNQ57_003313</name>
</gene>
<dbReference type="EC" id="6.2.1.-" evidence="5"/>
<dbReference type="InterPro" id="IPR025110">
    <property type="entry name" value="AMP-bd_C"/>
</dbReference>
<dbReference type="Pfam" id="PF00501">
    <property type="entry name" value="AMP-binding"/>
    <property type="match status" value="1"/>
</dbReference>
<comment type="similarity">
    <text evidence="1">Belongs to the ATP-dependent AMP-binding enzyme family.</text>
</comment>
<reference evidence="5 6" key="1">
    <citation type="submission" date="2020-08" db="EMBL/GenBank/DDBJ databases">
        <title>Genomic Encyclopedia of Type Strains, Phase IV (KMG-IV): sequencing the most valuable type-strain genomes for metagenomic binning, comparative biology and taxonomic classification.</title>
        <authorList>
            <person name="Goeker M."/>
        </authorList>
    </citation>
    <scope>NUCLEOTIDE SEQUENCE [LARGE SCALE GENOMIC DNA]</scope>
    <source>
        <strain evidence="5 6">DSM 25701</strain>
    </source>
</reference>
<evidence type="ECO:0000259" key="3">
    <source>
        <dbReference type="Pfam" id="PF00501"/>
    </source>
</evidence>
<organism evidence="5 6">
    <name type="scientific">Zhongshania antarctica</name>
    <dbReference type="NCBI Taxonomy" id="641702"/>
    <lineage>
        <taxon>Bacteria</taxon>
        <taxon>Pseudomonadati</taxon>
        <taxon>Pseudomonadota</taxon>
        <taxon>Gammaproteobacteria</taxon>
        <taxon>Cellvibrionales</taxon>
        <taxon>Spongiibacteraceae</taxon>
        <taxon>Zhongshania</taxon>
    </lineage>
</organism>